<comment type="similarity">
    <text evidence="7">Belongs to the MraZ family.</text>
</comment>
<dbReference type="HAMAP" id="MF_01008">
    <property type="entry name" value="MraZ"/>
    <property type="match status" value="1"/>
</dbReference>
<keyword evidence="2 7" id="KW-0963">Cytoplasm</keyword>
<dbReference type="CDD" id="cd16321">
    <property type="entry name" value="MraZ_C"/>
    <property type="match status" value="1"/>
</dbReference>
<gene>
    <name evidence="7 9" type="primary">mraZ</name>
    <name evidence="9" type="ORF">PUT78_06325</name>
</gene>
<accession>A0ABT5T6G9</accession>
<keyword evidence="6 7" id="KW-0804">Transcription</keyword>
<dbReference type="InterPro" id="IPR007159">
    <property type="entry name" value="SpoVT-AbrB_dom"/>
</dbReference>
<evidence type="ECO:0000256" key="5">
    <source>
        <dbReference type="ARBA" id="ARBA00023125"/>
    </source>
</evidence>
<dbReference type="Gene3D" id="3.40.1550.20">
    <property type="entry name" value="Transcriptional regulator MraZ domain"/>
    <property type="match status" value="1"/>
</dbReference>
<dbReference type="InterPro" id="IPR003444">
    <property type="entry name" value="MraZ"/>
</dbReference>
<evidence type="ECO:0000313" key="9">
    <source>
        <dbReference type="EMBL" id="MDD7970708.1"/>
    </source>
</evidence>
<keyword evidence="4 7" id="KW-0805">Transcription regulation</keyword>
<dbReference type="SUPFAM" id="SSF89447">
    <property type="entry name" value="AbrB/MazE/MraZ-like"/>
    <property type="match status" value="1"/>
</dbReference>
<dbReference type="CDD" id="cd16320">
    <property type="entry name" value="MraZ_N"/>
    <property type="match status" value="1"/>
</dbReference>
<dbReference type="InterPro" id="IPR038619">
    <property type="entry name" value="MraZ_sf"/>
</dbReference>
<organism evidence="9 10">
    <name type="scientific">Roseinatronobacter alkalisoli</name>
    <dbReference type="NCBI Taxonomy" id="3028235"/>
    <lineage>
        <taxon>Bacteria</taxon>
        <taxon>Pseudomonadati</taxon>
        <taxon>Pseudomonadota</taxon>
        <taxon>Alphaproteobacteria</taxon>
        <taxon>Rhodobacterales</taxon>
        <taxon>Paracoccaceae</taxon>
        <taxon>Roseinatronobacter</taxon>
    </lineage>
</organism>
<evidence type="ECO:0000256" key="3">
    <source>
        <dbReference type="ARBA" id="ARBA00022737"/>
    </source>
</evidence>
<dbReference type="NCBIfam" id="NF001476">
    <property type="entry name" value="PRK00326.2-2"/>
    <property type="match status" value="1"/>
</dbReference>
<dbReference type="PROSITE" id="PS51740">
    <property type="entry name" value="SPOVT_ABRB"/>
    <property type="match status" value="2"/>
</dbReference>
<evidence type="ECO:0000259" key="8">
    <source>
        <dbReference type="PROSITE" id="PS51740"/>
    </source>
</evidence>
<dbReference type="InterPro" id="IPR037914">
    <property type="entry name" value="SpoVT-AbrB_sf"/>
</dbReference>
<evidence type="ECO:0000256" key="2">
    <source>
        <dbReference type="ARBA" id="ARBA00022490"/>
    </source>
</evidence>
<evidence type="ECO:0000313" key="10">
    <source>
        <dbReference type="Proteomes" id="UP001431784"/>
    </source>
</evidence>
<comment type="caution">
    <text evidence="9">The sequence shown here is derived from an EMBL/GenBank/DDBJ whole genome shotgun (WGS) entry which is preliminary data.</text>
</comment>
<dbReference type="InterPro" id="IPR020603">
    <property type="entry name" value="MraZ_dom"/>
</dbReference>
<dbReference type="Pfam" id="PF02381">
    <property type="entry name" value="MraZ"/>
    <property type="match status" value="1"/>
</dbReference>
<feature type="domain" description="SpoVT-AbrB" evidence="8">
    <location>
        <begin position="8"/>
        <end position="52"/>
    </location>
</feature>
<comment type="subcellular location">
    <subcellularLocation>
        <location evidence="7">Cytoplasm</location>
        <location evidence="7">Nucleoid</location>
    </subcellularLocation>
</comment>
<dbReference type="RefSeq" id="WP_274351392.1">
    <property type="nucleotide sequence ID" value="NZ_JAQZSM010000004.1"/>
</dbReference>
<proteinExistence type="inferred from homology"/>
<dbReference type="InterPro" id="IPR035644">
    <property type="entry name" value="MraZ_C"/>
</dbReference>
<evidence type="ECO:0000256" key="4">
    <source>
        <dbReference type="ARBA" id="ARBA00023015"/>
    </source>
</evidence>
<keyword evidence="3" id="KW-0677">Repeat</keyword>
<reference evidence="9" key="1">
    <citation type="submission" date="2023-02" db="EMBL/GenBank/DDBJ databases">
        <title>Description of Roseinatronobacter alkalisoli sp. nov., an alkaliphilic bacerium isolated from soda soil.</title>
        <authorList>
            <person name="Wei W."/>
        </authorList>
    </citation>
    <scope>NUCLEOTIDE SEQUENCE</scope>
    <source>
        <strain evidence="9">HJB301</strain>
    </source>
</reference>
<protein>
    <recommendedName>
        <fullName evidence="1 7">Transcriptional regulator MraZ</fullName>
    </recommendedName>
</protein>
<name>A0ABT5T6G9_9RHOB</name>
<dbReference type="PANTHER" id="PTHR34701">
    <property type="entry name" value="TRANSCRIPTIONAL REGULATOR MRAZ"/>
    <property type="match status" value="1"/>
</dbReference>
<comment type="subunit">
    <text evidence="7">Forms oligomers.</text>
</comment>
<keyword evidence="10" id="KW-1185">Reference proteome</keyword>
<feature type="domain" description="SpoVT-AbrB" evidence="8">
    <location>
        <begin position="92"/>
        <end position="137"/>
    </location>
</feature>
<evidence type="ECO:0000256" key="7">
    <source>
        <dbReference type="HAMAP-Rule" id="MF_01008"/>
    </source>
</evidence>
<dbReference type="Proteomes" id="UP001431784">
    <property type="component" value="Unassembled WGS sequence"/>
</dbReference>
<sequence>MARRFRGSFHQKVDSKGRVSIPASFRRVVETGDPDWTDGLRPNLVIVYGLDDQNWLDCYTVNAIEDIEERIDQMQPGSDDREALELLFHGLAQDMQIDEDGRIVLPQKLRDKIGLDGDEKALFIALGDRFQIWREDTFEATKTAATRAYLADQGPRFNPLTKLPSRPSSP</sequence>
<dbReference type="InterPro" id="IPR035642">
    <property type="entry name" value="MraZ_N"/>
</dbReference>
<evidence type="ECO:0000256" key="6">
    <source>
        <dbReference type="ARBA" id="ARBA00023163"/>
    </source>
</evidence>
<keyword evidence="5 7" id="KW-0238">DNA-binding</keyword>
<evidence type="ECO:0000256" key="1">
    <source>
        <dbReference type="ARBA" id="ARBA00013860"/>
    </source>
</evidence>
<dbReference type="PANTHER" id="PTHR34701:SF1">
    <property type="entry name" value="TRANSCRIPTIONAL REGULATOR MRAZ"/>
    <property type="match status" value="1"/>
</dbReference>
<dbReference type="EMBL" id="JAQZSM010000004">
    <property type="protein sequence ID" value="MDD7970708.1"/>
    <property type="molecule type" value="Genomic_DNA"/>
</dbReference>